<accession>A0A0E0RFK1</accession>
<evidence type="ECO:0000313" key="2">
    <source>
        <dbReference type="Proteomes" id="UP000008022"/>
    </source>
</evidence>
<dbReference type="Gramene" id="ORUFI12G08250.1">
    <property type="protein sequence ID" value="ORUFI12G08250.1"/>
    <property type="gene ID" value="ORUFI12G08250"/>
</dbReference>
<proteinExistence type="predicted"/>
<dbReference type="OMA" id="FDWVENS"/>
<protein>
    <submittedName>
        <fullName evidence="1">Uncharacterized protein</fullName>
    </submittedName>
</protein>
<evidence type="ECO:0000313" key="1">
    <source>
        <dbReference type="EnsemblPlants" id="ORUFI12G08250.1"/>
    </source>
</evidence>
<dbReference type="HOGENOM" id="CLU_120192_0_1_1"/>
<dbReference type="EnsemblPlants" id="ORUFI12G08250.1">
    <property type="protein sequence ID" value="ORUFI12G08250.1"/>
    <property type="gene ID" value="ORUFI12G08250"/>
</dbReference>
<dbReference type="AlphaFoldDB" id="A0A0E0RFK1"/>
<name>A0A0E0RFK1_ORYRU</name>
<dbReference type="Proteomes" id="UP000008022">
    <property type="component" value="Unassembled WGS sequence"/>
</dbReference>
<keyword evidence="2" id="KW-1185">Reference proteome</keyword>
<organism evidence="1 2">
    <name type="scientific">Oryza rufipogon</name>
    <name type="common">Brownbeard rice</name>
    <name type="synonym">Asian wild rice</name>
    <dbReference type="NCBI Taxonomy" id="4529"/>
    <lineage>
        <taxon>Eukaryota</taxon>
        <taxon>Viridiplantae</taxon>
        <taxon>Streptophyta</taxon>
        <taxon>Embryophyta</taxon>
        <taxon>Tracheophyta</taxon>
        <taxon>Spermatophyta</taxon>
        <taxon>Magnoliopsida</taxon>
        <taxon>Liliopsida</taxon>
        <taxon>Poales</taxon>
        <taxon>Poaceae</taxon>
        <taxon>BOP clade</taxon>
        <taxon>Oryzoideae</taxon>
        <taxon>Oryzeae</taxon>
        <taxon>Oryzinae</taxon>
        <taxon>Oryza</taxon>
    </lineage>
</organism>
<sequence>MAVAGERWPAALEAKALLQASLPDVWPMANEVDVVGTSDFVWVEHSSWRASLFSLAWRRSFYDSEAVTTATVTSIFGSVAGSGSYRGHSGQT</sequence>
<reference evidence="1" key="2">
    <citation type="submission" date="2015-06" db="UniProtKB">
        <authorList>
            <consortium name="EnsemblPlants"/>
        </authorList>
    </citation>
    <scope>IDENTIFICATION</scope>
</reference>
<reference evidence="2" key="1">
    <citation type="submission" date="2013-06" db="EMBL/GenBank/DDBJ databases">
        <authorList>
            <person name="Zhao Q."/>
        </authorList>
    </citation>
    <scope>NUCLEOTIDE SEQUENCE</scope>
    <source>
        <strain evidence="2">cv. W1943</strain>
    </source>
</reference>